<evidence type="ECO:0000256" key="1">
    <source>
        <dbReference type="SAM" id="Phobius"/>
    </source>
</evidence>
<dbReference type="SUPFAM" id="SSF54373">
    <property type="entry name" value="FAD-linked reductases, C-terminal domain"/>
    <property type="match status" value="1"/>
</dbReference>
<keyword evidence="1" id="KW-0812">Transmembrane</keyword>
<feature type="chain" id="PRO_5005189496" description="Amine oxidase domain-containing protein" evidence="2">
    <location>
        <begin position="20"/>
        <end position="540"/>
    </location>
</feature>
<dbReference type="Gene3D" id="3.50.50.60">
    <property type="entry name" value="FAD/NAD(P)-binding domain"/>
    <property type="match status" value="1"/>
</dbReference>
<dbReference type="InterPro" id="IPR050281">
    <property type="entry name" value="Flavin_monoamine_oxidase"/>
</dbReference>
<evidence type="ECO:0000259" key="3">
    <source>
        <dbReference type="Pfam" id="PF01593"/>
    </source>
</evidence>
<feature type="transmembrane region" description="Helical" evidence="1">
    <location>
        <begin position="502"/>
        <end position="523"/>
    </location>
</feature>
<keyword evidence="2" id="KW-0732">Signal</keyword>
<protein>
    <recommendedName>
        <fullName evidence="3">Amine oxidase domain-containing protein</fullName>
    </recommendedName>
</protein>
<sequence length="540" mass="59699">MSFIRSFVFFTTVLAGASATEQYDCIVIGGGASGLSTVFHLNQTGVHNVVVLEARERLGGRIHTYTFPETTHRTELGANWLDHINVNPILKLFPETPYVHSDYALSFFSKEVGVWSKKKLMNTFLWGIGVPIVRFLIGTYFSIVPSLFPSLFPSFGPTTSYKDDVSLSQFVTEFLNATSTSLPLSDSEIWSLVNMSTGLEGIEAHKQSITTLMDPLMDKRPKGGGSALPVHGYLSTLQPLYDAFVESIVLGAEVKKVTYGKDFCEVQTAGGREYSAKACVSTLPLGVLKQGVVHFEPPLSAGKQAAIDAVPVGVVNKVALLFEENFWQDFHSSNESESLVIIPDKNKKWEGHFQSLYFDQSKGNGAPVLSTIWAGAGVAKAHFDPKSDEEIVGNIMKSLREMIPNAPDPKDFVVTKWHKDPFSFGSYSSYTFLGLDPMIGSEFVSPESNSLFFAGEHVWFTDPGYVHSAWFSGQCAVQMLKNGDASSFCPLPKHRPWQLYSLYWTLACLTVFFFVCVFVYCCCLRGGKRGTQKAKDVKKE</sequence>
<reference evidence="4" key="1">
    <citation type="submission" date="2014-11" db="EMBL/GenBank/DDBJ databases">
        <authorList>
            <person name="Otto D Thomas"/>
            <person name="Naeem Raeece"/>
        </authorList>
    </citation>
    <scope>NUCLEOTIDE SEQUENCE</scope>
</reference>
<gene>
    <name evidence="4" type="ORF">Cvel_18471</name>
</gene>
<dbReference type="GO" id="GO:0016491">
    <property type="term" value="F:oxidoreductase activity"/>
    <property type="evidence" value="ECO:0007669"/>
    <property type="project" value="InterPro"/>
</dbReference>
<name>A0A0G4FSY0_9ALVE</name>
<dbReference type="InterPro" id="IPR036188">
    <property type="entry name" value="FAD/NAD-bd_sf"/>
</dbReference>
<dbReference type="EMBL" id="CDMZ01000586">
    <property type="protein sequence ID" value="CEM17450.1"/>
    <property type="molecule type" value="Genomic_DNA"/>
</dbReference>
<proteinExistence type="predicted"/>
<organism evidence="4">
    <name type="scientific">Chromera velia CCMP2878</name>
    <dbReference type="NCBI Taxonomy" id="1169474"/>
    <lineage>
        <taxon>Eukaryota</taxon>
        <taxon>Sar</taxon>
        <taxon>Alveolata</taxon>
        <taxon>Colpodellida</taxon>
        <taxon>Chromeraceae</taxon>
        <taxon>Chromera</taxon>
    </lineage>
</organism>
<dbReference type="PhylomeDB" id="A0A0G4FSY0"/>
<evidence type="ECO:0000313" key="4">
    <source>
        <dbReference type="EMBL" id="CEM17450.1"/>
    </source>
</evidence>
<dbReference type="PANTHER" id="PTHR10742:SF410">
    <property type="entry name" value="LYSINE-SPECIFIC HISTONE DEMETHYLASE 2"/>
    <property type="match status" value="1"/>
</dbReference>
<feature type="domain" description="Amine oxidase" evidence="3">
    <location>
        <begin position="33"/>
        <end position="478"/>
    </location>
</feature>
<dbReference type="InterPro" id="IPR002937">
    <property type="entry name" value="Amino_oxidase"/>
</dbReference>
<dbReference type="SUPFAM" id="SSF51905">
    <property type="entry name" value="FAD/NAD(P)-binding domain"/>
    <property type="match status" value="1"/>
</dbReference>
<dbReference type="VEuPathDB" id="CryptoDB:Cvel_18471"/>
<accession>A0A0G4FSY0</accession>
<dbReference type="Pfam" id="PF01593">
    <property type="entry name" value="Amino_oxidase"/>
    <property type="match status" value="1"/>
</dbReference>
<evidence type="ECO:0000256" key="2">
    <source>
        <dbReference type="SAM" id="SignalP"/>
    </source>
</evidence>
<dbReference type="PANTHER" id="PTHR10742">
    <property type="entry name" value="FLAVIN MONOAMINE OXIDASE"/>
    <property type="match status" value="1"/>
</dbReference>
<keyword evidence="1" id="KW-1133">Transmembrane helix</keyword>
<keyword evidence="1" id="KW-0472">Membrane</keyword>
<dbReference type="AlphaFoldDB" id="A0A0G4FSY0"/>
<feature type="signal peptide" evidence="2">
    <location>
        <begin position="1"/>
        <end position="19"/>
    </location>
</feature>